<proteinExistence type="predicted"/>
<dbReference type="RefSeq" id="WP_386811192.1">
    <property type="nucleotide sequence ID" value="NZ_JBHTIH010000002.1"/>
</dbReference>
<evidence type="ECO:0000313" key="2">
    <source>
        <dbReference type="Proteomes" id="UP001597090"/>
    </source>
</evidence>
<evidence type="ECO:0000313" key="1">
    <source>
        <dbReference type="EMBL" id="MFD0738260.1"/>
    </source>
</evidence>
<keyword evidence="2" id="KW-1185">Reference proteome</keyword>
<gene>
    <name evidence="1" type="ORF">ACFQZQ_03015</name>
</gene>
<protein>
    <submittedName>
        <fullName evidence="1">Uncharacterized protein</fullName>
    </submittedName>
</protein>
<comment type="caution">
    <text evidence="1">The sequence shown here is derived from an EMBL/GenBank/DDBJ whole genome shotgun (WGS) entry which is preliminary data.</text>
</comment>
<dbReference type="Proteomes" id="UP001597090">
    <property type="component" value="Unassembled WGS sequence"/>
</dbReference>
<name>A0ABW2YIV6_9GAMM</name>
<reference evidence="2" key="1">
    <citation type="journal article" date="2019" name="Int. J. Syst. Evol. Microbiol.">
        <title>The Global Catalogue of Microorganisms (GCM) 10K type strain sequencing project: providing services to taxonomists for standard genome sequencing and annotation.</title>
        <authorList>
            <consortium name="The Broad Institute Genomics Platform"/>
            <consortium name="The Broad Institute Genome Sequencing Center for Infectious Disease"/>
            <person name="Wu L."/>
            <person name="Ma J."/>
        </authorList>
    </citation>
    <scope>NUCLEOTIDE SEQUENCE [LARGE SCALE GENOMIC DNA]</scope>
    <source>
        <strain evidence="2">CCUG 55491</strain>
    </source>
</reference>
<organism evidence="1 2">
    <name type="scientific">Lysobacter koreensis</name>
    <dbReference type="NCBI Taxonomy" id="266122"/>
    <lineage>
        <taxon>Bacteria</taxon>
        <taxon>Pseudomonadati</taxon>
        <taxon>Pseudomonadota</taxon>
        <taxon>Gammaproteobacteria</taxon>
        <taxon>Lysobacterales</taxon>
        <taxon>Lysobacteraceae</taxon>
        <taxon>Lysobacter</taxon>
    </lineage>
</organism>
<dbReference type="EMBL" id="JBHTIH010000002">
    <property type="protein sequence ID" value="MFD0738260.1"/>
    <property type="molecule type" value="Genomic_DNA"/>
</dbReference>
<accession>A0ABW2YIV6</accession>
<sequence>MTEAEFDEVIAADFADARSINMFGSFKAWKASLPGREWVRAEMVTAERGPPGFKVPYAWQPEMAFGWHSRPR</sequence>